<dbReference type="SUPFAM" id="SSF101874">
    <property type="entry name" value="YceI-like"/>
    <property type="match status" value="1"/>
</dbReference>
<sequence length="175" mass="19887">MLKRLFLLLTAYLFSLSFSYAQVIDSGLSKVDFEISNFRVNTVEGFFNGMTGEIQFDENNLSESKFNVCISSSTVNTDNEKRDTHLKNEDFFEIEKYPEICFVSNEIKKNGDKYITIGQLTMHGVTKEVKITFTKNGNTFNGDLKIKRLDFDVGKDTGTFTVGNEVSLHIKCVLN</sequence>
<dbReference type="SMART" id="SM00867">
    <property type="entry name" value="YceI"/>
    <property type="match status" value="1"/>
</dbReference>
<evidence type="ECO:0000313" key="3">
    <source>
        <dbReference type="EMBL" id="QWG00325.1"/>
    </source>
</evidence>
<dbReference type="Proteomes" id="UP000678679">
    <property type="component" value="Chromosome 1"/>
</dbReference>
<dbReference type="RefSeq" id="WP_169663257.1">
    <property type="nucleotide sequence ID" value="NZ_CP076132.1"/>
</dbReference>
<feature type="chain" id="PRO_5043533314" evidence="1">
    <location>
        <begin position="22"/>
        <end position="175"/>
    </location>
</feature>
<proteinExistence type="predicted"/>
<evidence type="ECO:0000313" key="4">
    <source>
        <dbReference type="Proteomes" id="UP000678679"/>
    </source>
</evidence>
<dbReference type="KEGG" id="fya:KMW28_11750"/>
<keyword evidence="4" id="KW-1185">Reference proteome</keyword>
<reference evidence="3 4" key="1">
    <citation type="submission" date="2021-05" db="EMBL/GenBank/DDBJ databases">
        <title>Comparative genomic studies on the polysaccharide-degrading batcterial strains of the Flammeovirga genus.</title>
        <authorList>
            <person name="Zewei F."/>
            <person name="Zheng Z."/>
            <person name="Yu L."/>
            <person name="Ruyue G."/>
            <person name="Yanhong M."/>
            <person name="Yuanyuan C."/>
            <person name="Jingyan G."/>
            <person name="Wenjun H."/>
        </authorList>
    </citation>
    <scope>NUCLEOTIDE SEQUENCE [LARGE SCALE GENOMIC DNA]</scope>
    <source>
        <strain evidence="3 4">NBRC:100898</strain>
    </source>
</reference>
<protein>
    <submittedName>
        <fullName evidence="3">YceI family protein</fullName>
    </submittedName>
</protein>
<dbReference type="PANTHER" id="PTHR34406">
    <property type="entry name" value="PROTEIN YCEI"/>
    <property type="match status" value="1"/>
</dbReference>
<evidence type="ECO:0000259" key="2">
    <source>
        <dbReference type="SMART" id="SM00867"/>
    </source>
</evidence>
<dbReference type="Pfam" id="PF04264">
    <property type="entry name" value="YceI"/>
    <property type="match status" value="1"/>
</dbReference>
<name>A0AAX1MYK0_9BACT</name>
<feature type="domain" description="Lipid/polyisoprenoid-binding YceI-like" evidence="2">
    <location>
        <begin position="21"/>
        <end position="175"/>
    </location>
</feature>
<dbReference type="Gene3D" id="2.40.128.110">
    <property type="entry name" value="Lipid/polyisoprenoid-binding, YceI-like"/>
    <property type="match status" value="1"/>
</dbReference>
<dbReference type="PANTHER" id="PTHR34406:SF1">
    <property type="entry name" value="PROTEIN YCEI"/>
    <property type="match status" value="1"/>
</dbReference>
<dbReference type="EMBL" id="CP076132">
    <property type="protein sequence ID" value="QWG00325.1"/>
    <property type="molecule type" value="Genomic_DNA"/>
</dbReference>
<evidence type="ECO:0000256" key="1">
    <source>
        <dbReference type="SAM" id="SignalP"/>
    </source>
</evidence>
<gene>
    <name evidence="3" type="ORF">KMW28_11750</name>
</gene>
<keyword evidence="1" id="KW-0732">Signal</keyword>
<feature type="signal peptide" evidence="1">
    <location>
        <begin position="1"/>
        <end position="21"/>
    </location>
</feature>
<organism evidence="3 4">
    <name type="scientific">Flammeovirga yaeyamensis</name>
    <dbReference type="NCBI Taxonomy" id="367791"/>
    <lineage>
        <taxon>Bacteria</taxon>
        <taxon>Pseudomonadati</taxon>
        <taxon>Bacteroidota</taxon>
        <taxon>Cytophagia</taxon>
        <taxon>Cytophagales</taxon>
        <taxon>Flammeovirgaceae</taxon>
        <taxon>Flammeovirga</taxon>
    </lineage>
</organism>
<dbReference type="AlphaFoldDB" id="A0AAX1MYK0"/>
<dbReference type="InterPro" id="IPR007372">
    <property type="entry name" value="Lipid/polyisoprenoid-bd_YceI"/>
</dbReference>
<dbReference type="InterPro" id="IPR036761">
    <property type="entry name" value="TTHA0802/YceI-like_sf"/>
</dbReference>
<accession>A0AAX1MYK0</accession>